<dbReference type="PANTHER" id="PTHR47756">
    <property type="entry name" value="BLL6612 PROTEIN-RELATED"/>
    <property type="match status" value="1"/>
</dbReference>
<dbReference type="Pfam" id="PF04542">
    <property type="entry name" value="Sigma70_r2"/>
    <property type="match status" value="1"/>
</dbReference>
<name>A0ABY7GS77_9BACT</name>
<dbReference type="Pfam" id="PF08281">
    <property type="entry name" value="Sigma70_r4_2"/>
    <property type="match status" value="1"/>
</dbReference>
<dbReference type="InterPro" id="IPR046531">
    <property type="entry name" value="DUF6596"/>
</dbReference>
<proteinExistence type="predicted"/>
<reference evidence="4" key="1">
    <citation type="submission" date="2022-11" db="EMBL/GenBank/DDBJ databases">
        <title>Minimal conservation of predation-associated metabolite biosynthetic gene clusters underscores biosynthetic potential of Myxococcota including descriptions for ten novel species: Archangium lansinium sp. nov., Myxococcus landrumus sp. nov., Nannocystis bai.</title>
        <authorList>
            <person name="Ahearne A."/>
            <person name="Stevens C."/>
            <person name="Dowd S."/>
        </authorList>
    </citation>
    <scope>NUCLEOTIDE SEQUENCE</scope>
    <source>
        <strain evidence="4">Fl3</strain>
    </source>
</reference>
<dbReference type="InterPro" id="IPR007627">
    <property type="entry name" value="RNA_pol_sigma70_r2"/>
</dbReference>
<evidence type="ECO:0000259" key="3">
    <source>
        <dbReference type="Pfam" id="PF20239"/>
    </source>
</evidence>
<evidence type="ECO:0000259" key="1">
    <source>
        <dbReference type="Pfam" id="PF04542"/>
    </source>
</evidence>
<feature type="domain" description="RNA polymerase sigma-70 region 2" evidence="1">
    <location>
        <begin position="21"/>
        <end position="79"/>
    </location>
</feature>
<dbReference type="EMBL" id="CP114040">
    <property type="protein sequence ID" value="WAS89816.1"/>
    <property type="molecule type" value="Genomic_DNA"/>
</dbReference>
<evidence type="ECO:0000313" key="5">
    <source>
        <dbReference type="Proteomes" id="UP001164459"/>
    </source>
</evidence>
<organism evidence="4 5">
    <name type="scientific">Nannocystis punicea</name>
    <dbReference type="NCBI Taxonomy" id="2995304"/>
    <lineage>
        <taxon>Bacteria</taxon>
        <taxon>Pseudomonadati</taxon>
        <taxon>Myxococcota</taxon>
        <taxon>Polyangia</taxon>
        <taxon>Nannocystales</taxon>
        <taxon>Nannocystaceae</taxon>
        <taxon>Nannocystis</taxon>
    </lineage>
</organism>
<dbReference type="InterPro" id="IPR013324">
    <property type="entry name" value="RNA_pol_sigma_r3/r4-like"/>
</dbReference>
<dbReference type="Gene3D" id="1.10.1740.10">
    <property type="match status" value="1"/>
</dbReference>
<keyword evidence="5" id="KW-1185">Reference proteome</keyword>
<dbReference type="InterPro" id="IPR013249">
    <property type="entry name" value="RNA_pol_sigma70_r4_t2"/>
</dbReference>
<dbReference type="SUPFAM" id="SSF88659">
    <property type="entry name" value="Sigma3 and sigma4 domains of RNA polymerase sigma factors"/>
    <property type="match status" value="1"/>
</dbReference>
<dbReference type="InterPro" id="IPR013325">
    <property type="entry name" value="RNA_pol_sigma_r2"/>
</dbReference>
<dbReference type="Proteomes" id="UP001164459">
    <property type="component" value="Chromosome"/>
</dbReference>
<dbReference type="RefSeq" id="WP_269032126.1">
    <property type="nucleotide sequence ID" value="NZ_CP114040.1"/>
</dbReference>
<dbReference type="NCBIfam" id="TIGR02937">
    <property type="entry name" value="sigma70-ECF"/>
    <property type="match status" value="1"/>
</dbReference>
<feature type="domain" description="DUF6596" evidence="3">
    <location>
        <begin position="187"/>
        <end position="286"/>
    </location>
</feature>
<dbReference type="InterPro" id="IPR014284">
    <property type="entry name" value="RNA_pol_sigma-70_dom"/>
</dbReference>
<dbReference type="InterPro" id="IPR036388">
    <property type="entry name" value="WH-like_DNA-bd_sf"/>
</dbReference>
<feature type="domain" description="RNA polymerase sigma factor 70 region 4 type 2" evidence="2">
    <location>
        <begin position="119"/>
        <end position="169"/>
    </location>
</feature>
<sequence>MPPETHRAIHAVWRLESAKLIAGLTRYVRDIGIAEELAQDALVAALEQWPTAGVPNNPGAWLMTTAKHRAIDHLRRVERHGRKHVELGQAIDARRDEPAAVLDAALDDDVGDDLLRLVFTSCHPALSSEARVALTLRLLGGLTTQEIARAYLVPEPTIAQRIVRAKRTLADENVPFEVPRGPELAARLSSVLEVIYLIFNEGYSATSGDDWMRPTLCEEALRLGRIVAGLMPDEPEVHGLVALMEIQASRARARVGPGGQPVLLNEQNRALWDRLLIRRGLAALERIDALGGARGPYAVQAAIAACHARALTPEATDWARIAALYAALYQLSPTPVIELNRAVAVAMAEGPAAGLVIVDALVDEPALARYHLLPGVRGDFLFKLGRFAEARVELERAASLTRNARERDLLRERVAACDRALAGESR</sequence>
<dbReference type="Pfam" id="PF20239">
    <property type="entry name" value="DUF6596"/>
    <property type="match status" value="1"/>
</dbReference>
<dbReference type="SUPFAM" id="SSF88946">
    <property type="entry name" value="Sigma2 domain of RNA polymerase sigma factors"/>
    <property type="match status" value="1"/>
</dbReference>
<evidence type="ECO:0000313" key="4">
    <source>
        <dbReference type="EMBL" id="WAS89816.1"/>
    </source>
</evidence>
<accession>A0ABY7GS77</accession>
<dbReference type="Gene3D" id="1.10.10.10">
    <property type="entry name" value="Winged helix-like DNA-binding domain superfamily/Winged helix DNA-binding domain"/>
    <property type="match status" value="1"/>
</dbReference>
<gene>
    <name evidence="4" type="ORF">O0S08_26795</name>
</gene>
<dbReference type="PANTHER" id="PTHR47756:SF1">
    <property type="entry name" value="BLL0085 PROTEIN"/>
    <property type="match status" value="1"/>
</dbReference>
<evidence type="ECO:0000259" key="2">
    <source>
        <dbReference type="Pfam" id="PF08281"/>
    </source>
</evidence>
<protein>
    <submittedName>
        <fullName evidence="4">RNA polymerase sigma factor</fullName>
    </submittedName>
</protein>